<name>A0ABN7TER5_9BACL</name>
<dbReference type="EMBL" id="CAJVCE010000003">
    <property type="protein sequence ID" value="CAG7629077.1"/>
    <property type="molecule type" value="Genomic_DNA"/>
</dbReference>
<dbReference type="Pfam" id="PF13411">
    <property type="entry name" value="MerR_1"/>
    <property type="match status" value="1"/>
</dbReference>
<protein>
    <submittedName>
        <fullName evidence="2">HTH-type transcriptional activator mta</fullName>
    </submittedName>
</protein>
<dbReference type="PANTHER" id="PTHR30204:SF90">
    <property type="entry name" value="HTH-TYPE TRANSCRIPTIONAL ACTIVATOR MTA"/>
    <property type="match status" value="1"/>
</dbReference>
<evidence type="ECO:0000313" key="3">
    <source>
        <dbReference type="Proteomes" id="UP000730618"/>
    </source>
</evidence>
<gene>
    <name evidence="2" type="primary">mta</name>
    <name evidence="2" type="ORF">PAECIP111802_01521</name>
</gene>
<dbReference type="Pfam" id="PF07739">
    <property type="entry name" value="TipAS"/>
    <property type="match status" value="1"/>
</dbReference>
<comment type="caution">
    <text evidence="2">The sequence shown here is derived from an EMBL/GenBank/DDBJ whole genome shotgun (WGS) entry which is preliminary data.</text>
</comment>
<dbReference type="CDD" id="cd01106">
    <property type="entry name" value="HTH_TipAL-Mta"/>
    <property type="match status" value="1"/>
</dbReference>
<sequence>MKVKEVADVVGISVRTLHHYDEIGLLVPEETTEAGYRLYSDDNLAMLQQILFFRELGFPLKQIKEIIGSPSFDRQEALALHRKMLLEKRNQLDRMIATIDKTMLHAKGEIEMTNKEKFVGFDFSHNPYEQEARERWGNKAVDEANAKVGSMSKEEQQALGERMNEIYRNLASLRHQPPESAETQAGIQEWYDFLQSMGGRYTLDAFKGLGQMYVDDERFTRNIDKFGEGLAAFMRDAMAIYADRNEPK</sequence>
<evidence type="ECO:0000313" key="2">
    <source>
        <dbReference type="EMBL" id="CAG7629077.1"/>
    </source>
</evidence>
<reference evidence="2 3" key="1">
    <citation type="submission" date="2021-06" db="EMBL/GenBank/DDBJ databases">
        <authorList>
            <person name="Criscuolo A."/>
        </authorList>
    </citation>
    <scope>NUCLEOTIDE SEQUENCE [LARGE SCALE GENOMIC DNA]</scope>
    <source>
        <strain evidence="3">CIP 111802</strain>
    </source>
</reference>
<dbReference type="InterPro" id="IPR047057">
    <property type="entry name" value="MerR_fam"/>
</dbReference>
<proteinExistence type="predicted"/>
<dbReference type="Proteomes" id="UP000730618">
    <property type="component" value="Unassembled WGS sequence"/>
</dbReference>
<feature type="domain" description="HTH merR-type" evidence="1">
    <location>
        <begin position="1"/>
        <end position="69"/>
    </location>
</feature>
<dbReference type="InterPro" id="IPR012925">
    <property type="entry name" value="TipAS_dom"/>
</dbReference>
<accession>A0ABN7TER5</accession>
<evidence type="ECO:0000259" key="1">
    <source>
        <dbReference type="PROSITE" id="PS50937"/>
    </source>
</evidence>
<keyword evidence="3" id="KW-1185">Reference proteome</keyword>
<dbReference type="PANTHER" id="PTHR30204">
    <property type="entry name" value="REDOX-CYCLING DRUG-SENSING TRANSCRIPTIONAL ACTIVATOR SOXR"/>
    <property type="match status" value="1"/>
</dbReference>
<dbReference type="PROSITE" id="PS50937">
    <property type="entry name" value="HTH_MERR_2"/>
    <property type="match status" value="1"/>
</dbReference>
<organism evidence="2 3">
    <name type="scientific">Paenibacillus allorhizosphaerae</name>
    <dbReference type="NCBI Taxonomy" id="2849866"/>
    <lineage>
        <taxon>Bacteria</taxon>
        <taxon>Bacillati</taxon>
        <taxon>Bacillota</taxon>
        <taxon>Bacilli</taxon>
        <taxon>Bacillales</taxon>
        <taxon>Paenibacillaceae</taxon>
        <taxon>Paenibacillus</taxon>
    </lineage>
</organism>
<dbReference type="InterPro" id="IPR000551">
    <property type="entry name" value="MerR-type_HTH_dom"/>
</dbReference>
<dbReference type="SMART" id="SM00422">
    <property type="entry name" value="HTH_MERR"/>
    <property type="match status" value="1"/>
</dbReference>